<gene>
    <name evidence="1" type="ORF">QCA50_017112</name>
</gene>
<reference evidence="1 2" key="1">
    <citation type="submission" date="2022-09" db="EMBL/GenBank/DDBJ databases">
        <authorList>
            <person name="Palmer J.M."/>
        </authorList>
    </citation>
    <scope>NUCLEOTIDE SEQUENCE [LARGE SCALE GENOMIC DNA]</scope>
    <source>
        <strain evidence="1 2">DSM 7382</strain>
    </source>
</reference>
<accession>A0AAW0FLH2</accession>
<dbReference type="InterPro" id="IPR005501">
    <property type="entry name" value="LamB/YcsF/PxpA-like"/>
</dbReference>
<evidence type="ECO:0000313" key="2">
    <source>
        <dbReference type="Proteomes" id="UP001385951"/>
    </source>
</evidence>
<dbReference type="Proteomes" id="UP001385951">
    <property type="component" value="Unassembled WGS sequence"/>
</dbReference>
<protein>
    <recommendedName>
        <fullName evidence="3">LamB/YcsF family protein</fullName>
    </recommendedName>
</protein>
<keyword evidence="2" id="KW-1185">Reference proteome</keyword>
<name>A0AAW0FLH2_9APHY</name>
<evidence type="ECO:0008006" key="3">
    <source>
        <dbReference type="Google" id="ProtNLM"/>
    </source>
</evidence>
<dbReference type="PANTHER" id="PTHR30292">
    <property type="entry name" value="UNCHARACTERIZED PROTEIN YBGL-RELATED"/>
    <property type="match status" value="1"/>
</dbReference>
<dbReference type="GO" id="GO:0005975">
    <property type="term" value="P:carbohydrate metabolic process"/>
    <property type="evidence" value="ECO:0007669"/>
    <property type="project" value="InterPro"/>
</dbReference>
<dbReference type="InterPro" id="IPR011330">
    <property type="entry name" value="Glyco_hydro/deAcase_b/a-brl"/>
</dbReference>
<dbReference type="AlphaFoldDB" id="A0AAW0FLH2"/>
<evidence type="ECO:0000313" key="1">
    <source>
        <dbReference type="EMBL" id="KAK7679789.1"/>
    </source>
</evidence>
<dbReference type="EMBL" id="JASBNA010000055">
    <property type="protein sequence ID" value="KAK7679789.1"/>
    <property type="molecule type" value="Genomic_DNA"/>
</dbReference>
<comment type="caution">
    <text evidence="1">The sequence shown here is derived from an EMBL/GenBank/DDBJ whole genome shotgun (WGS) entry which is preliminary data.</text>
</comment>
<sequence>MVELNKDLDAKTLKVLLGPAEHNAKLLVRHEINCDMGEGFGPWKLGPDEEIMPLIDRANIACAGHAGDPKIMEDMVRLAKKHDVKCGAHVGLPDKEGFGRRIWLIDPEDIYRLTIYQTGALKGFLQAEGVELTHIKPHGELYFYVERDENVMRAVIRAAKVFDVPLVAGKSARYTQLAEEYGVKLIQEFYPDLNYTPEGTLCRIKAGPKSLKTPEILAGHINKACISDQVVDIEDTTLNLGFSGSPLSCCLHSDMPNALGNVKAARSAIDEVNKSLGLSCY</sequence>
<dbReference type="PANTHER" id="PTHR30292:SF0">
    <property type="entry name" value="5-OXOPROLINASE SUBUNIT A"/>
    <property type="match status" value="1"/>
</dbReference>
<dbReference type="SUPFAM" id="SSF88713">
    <property type="entry name" value="Glycoside hydrolase/deacetylase"/>
    <property type="match status" value="1"/>
</dbReference>
<organism evidence="1 2">
    <name type="scientific">Cerrena zonata</name>
    <dbReference type="NCBI Taxonomy" id="2478898"/>
    <lineage>
        <taxon>Eukaryota</taxon>
        <taxon>Fungi</taxon>
        <taxon>Dikarya</taxon>
        <taxon>Basidiomycota</taxon>
        <taxon>Agaricomycotina</taxon>
        <taxon>Agaricomycetes</taxon>
        <taxon>Polyporales</taxon>
        <taxon>Cerrenaceae</taxon>
        <taxon>Cerrena</taxon>
    </lineage>
</organism>
<dbReference type="Pfam" id="PF03746">
    <property type="entry name" value="LamB_YcsF"/>
    <property type="match status" value="1"/>
</dbReference>
<dbReference type="Gene3D" id="3.20.20.370">
    <property type="entry name" value="Glycoside hydrolase/deacetylase"/>
    <property type="match status" value="1"/>
</dbReference>
<proteinExistence type="predicted"/>